<protein>
    <recommendedName>
        <fullName evidence="2">WW domain-containing protein</fullName>
    </recommendedName>
</protein>
<feature type="compositionally biased region" description="Pro residues" evidence="1">
    <location>
        <begin position="567"/>
        <end position="578"/>
    </location>
</feature>
<dbReference type="AlphaFoldDB" id="A0A1B0CFG1"/>
<dbReference type="Proteomes" id="UP000092461">
    <property type="component" value="Unassembled WGS sequence"/>
</dbReference>
<keyword evidence="4" id="KW-1185">Reference proteome</keyword>
<feature type="domain" description="WW" evidence="2">
    <location>
        <begin position="480"/>
        <end position="514"/>
    </location>
</feature>
<feature type="compositionally biased region" description="Acidic residues" evidence="1">
    <location>
        <begin position="21"/>
        <end position="30"/>
    </location>
</feature>
<feature type="region of interest" description="Disordered" evidence="1">
    <location>
        <begin position="14"/>
        <end position="40"/>
    </location>
</feature>
<dbReference type="InterPro" id="IPR001202">
    <property type="entry name" value="WW_dom"/>
</dbReference>
<evidence type="ECO:0000313" key="4">
    <source>
        <dbReference type="Proteomes" id="UP000092461"/>
    </source>
</evidence>
<dbReference type="PANTHER" id="PTHR46697">
    <property type="entry name" value="FORMIN-BINDING PROTEIN 4"/>
    <property type="match status" value="1"/>
</dbReference>
<proteinExistence type="predicted"/>
<evidence type="ECO:0000256" key="1">
    <source>
        <dbReference type="SAM" id="MobiDB-lite"/>
    </source>
</evidence>
<accession>A0A1B0CFG1</accession>
<feature type="domain" description="WW" evidence="2">
    <location>
        <begin position="42"/>
        <end position="76"/>
    </location>
</feature>
<reference evidence="3" key="1">
    <citation type="submission" date="2020-05" db="UniProtKB">
        <authorList>
            <consortium name="EnsemblMetazoa"/>
        </authorList>
    </citation>
    <scope>IDENTIFICATION</scope>
    <source>
        <strain evidence="3">Jacobina</strain>
    </source>
</reference>
<sequence length="673" mass="76670">MLANNSENRLTHLLGAYNSDSDNENEEEAPEERKNGMNADNNTLYTEWTQCFDRDSGHPYFWNIQTKEVTWEMPQEYSTYLEWVKSSKFSHEQRWKVYEAEDTKTPYYVDEVTRIVFWEMPEEYKKGLASHEKEPVKEVRKEPQKEPQKVLKKVEKKVHKTQAKKYPEHLTNYNSDDEKIELISSYGRSSDSSEDECESTEGQGEKSRTTAIAEHSATLGKKTKIEAYREDEKSSEKPPEPIPSEELLPYKLYSHDPNDHHATDKTVNTTGSSILFSNETSVTLSELERTYQADREKSKSPENLPGSDANKMSEKSSISNMEIDMKLTMRKRRIEIPRIPPKTEQISKPETDQDDSGSSENKPKGSLYENFQKGGVEFADKKDEETESEEKQIETTTKDASTDTATDDEQSIEEVKELSSLIGAKVKFLSEGRPIISGVQIMQIQLETLLAAFDTRHLSKHYIMNWLSTTTKSLLQLENDVAPNGWKCKWDRENSRYYYQNLATGRIQWDFPEPDVTCAGDEMEICTTPPYPGASETEVPIAKKAKLSEDSGDELRAPEPPAWNSSPEPPPAPMITPVPPPPPVITNKLNLELDYFYSDLASLETSMKPPPPEVIEEAPAADVKKTTKPEVEPPPIAPSPKVKKKKVKTSKTDMKEVSLMMAKWQKAQQDLQK</sequence>
<dbReference type="InterPro" id="IPR036020">
    <property type="entry name" value="WW_dom_sf"/>
</dbReference>
<dbReference type="SMART" id="SM00456">
    <property type="entry name" value="WW"/>
    <property type="match status" value="3"/>
</dbReference>
<evidence type="ECO:0000313" key="3">
    <source>
        <dbReference type="EnsemblMetazoa" id="LLOJ003082-PA"/>
    </source>
</evidence>
<feature type="compositionally biased region" description="Basic and acidic residues" evidence="1">
    <location>
        <begin position="547"/>
        <end position="557"/>
    </location>
</feature>
<feature type="compositionally biased region" description="Basic and acidic residues" evidence="1">
    <location>
        <begin position="253"/>
        <end position="264"/>
    </location>
</feature>
<feature type="compositionally biased region" description="Basic and acidic residues" evidence="1">
    <location>
        <begin position="286"/>
        <end position="300"/>
    </location>
</feature>
<dbReference type="EMBL" id="AJWK01010098">
    <property type="status" value="NOT_ANNOTATED_CDS"/>
    <property type="molecule type" value="Genomic_DNA"/>
</dbReference>
<feature type="compositionally biased region" description="Basic and acidic residues" evidence="1">
    <location>
        <begin position="128"/>
        <end position="153"/>
    </location>
</feature>
<dbReference type="PROSITE" id="PS50020">
    <property type="entry name" value="WW_DOMAIN_2"/>
    <property type="match status" value="3"/>
</dbReference>
<dbReference type="InterPro" id="IPR053076">
    <property type="entry name" value="WW_domain_protein"/>
</dbReference>
<dbReference type="Pfam" id="PF00397">
    <property type="entry name" value="WW"/>
    <property type="match status" value="1"/>
</dbReference>
<dbReference type="SUPFAM" id="SSF51045">
    <property type="entry name" value="WW domain"/>
    <property type="match status" value="2"/>
</dbReference>
<feature type="compositionally biased region" description="Basic residues" evidence="1">
    <location>
        <begin position="154"/>
        <end position="163"/>
    </location>
</feature>
<feature type="compositionally biased region" description="Basic and acidic residues" evidence="1">
    <location>
        <begin position="378"/>
        <end position="401"/>
    </location>
</feature>
<feature type="compositionally biased region" description="Basic and acidic residues" evidence="1">
    <location>
        <begin position="622"/>
        <end position="631"/>
    </location>
</feature>
<feature type="domain" description="WW" evidence="2">
    <location>
        <begin position="95"/>
        <end position="123"/>
    </location>
</feature>
<feature type="region of interest" description="Disordered" evidence="1">
    <location>
        <begin position="607"/>
        <end position="653"/>
    </location>
</feature>
<feature type="compositionally biased region" description="Polar residues" evidence="1">
    <location>
        <begin position="265"/>
        <end position="284"/>
    </location>
</feature>
<dbReference type="Gene3D" id="2.20.70.10">
    <property type="match status" value="2"/>
</dbReference>
<feature type="region of interest" description="Disordered" evidence="1">
    <location>
        <begin position="128"/>
        <end position="410"/>
    </location>
</feature>
<feature type="compositionally biased region" description="Basic and acidic residues" evidence="1">
    <location>
        <begin position="223"/>
        <end position="239"/>
    </location>
</feature>
<dbReference type="VEuPathDB" id="VectorBase:LLOJ003082"/>
<dbReference type="EnsemblMetazoa" id="LLOJ003082-RA">
    <property type="protein sequence ID" value="LLOJ003082-PA"/>
    <property type="gene ID" value="LLOJ003082"/>
</dbReference>
<dbReference type="CDD" id="cd00201">
    <property type="entry name" value="WW"/>
    <property type="match status" value="2"/>
</dbReference>
<name>A0A1B0CFG1_LUTLO</name>
<organism evidence="3 4">
    <name type="scientific">Lutzomyia longipalpis</name>
    <name type="common">Sand fly</name>
    <dbReference type="NCBI Taxonomy" id="7200"/>
    <lineage>
        <taxon>Eukaryota</taxon>
        <taxon>Metazoa</taxon>
        <taxon>Ecdysozoa</taxon>
        <taxon>Arthropoda</taxon>
        <taxon>Hexapoda</taxon>
        <taxon>Insecta</taxon>
        <taxon>Pterygota</taxon>
        <taxon>Neoptera</taxon>
        <taxon>Endopterygota</taxon>
        <taxon>Diptera</taxon>
        <taxon>Nematocera</taxon>
        <taxon>Psychodoidea</taxon>
        <taxon>Psychodidae</taxon>
        <taxon>Lutzomyia</taxon>
        <taxon>Lutzomyia</taxon>
    </lineage>
</organism>
<evidence type="ECO:0000259" key="2">
    <source>
        <dbReference type="PROSITE" id="PS50020"/>
    </source>
</evidence>
<dbReference type="VEuPathDB" id="VectorBase:LLONM1_011374"/>
<feature type="region of interest" description="Disordered" evidence="1">
    <location>
        <begin position="547"/>
        <end position="578"/>
    </location>
</feature>
<dbReference type="PANTHER" id="PTHR46697:SF1">
    <property type="entry name" value="FORMIN-BINDING PROTEIN 4"/>
    <property type="match status" value="1"/>
</dbReference>